<evidence type="ECO:0000256" key="1">
    <source>
        <dbReference type="SAM" id="Coils"/>
    </source>
</evidence>
<reference evidence="3" key="1">
    <citation type="journal article" date="2022" name="Int. J. Mol. Sci.">
        <title>Draft Genome of Tanacetum Coccineum: Genomic Comparison of Closely Related Tanacetum-Family Plants.</title>
        <authorList>
            <person name="Yamashiro T."/>
            <person name="Shiraishi A."/>
            <person name="Nakayama K."/>
            <person name="Satake H."/>
        </authorList>
    </citation>
    <scope>NUCLEOTIDE SEQUENCE</scope>
</reference>
<gene>
    <name evidence="3" type="ORF">Tco_0804673</name>
</gene>
<reference evidence="3" key="2">
    <citation type="submission" date="2022-01" db="EMBL/GenBank/DDBJ databases">
        <authorList>
            <person name="Yamashiro T."/>
            <person name="Shiraishi A."/>
            <person name="Satake H."/>
            <person name="Nakayama K."/>
        </authorList>
    </citation>
    <scope>NUCLEOTIDE SEQUENCE</scope>
</reference>
<protein>
    <submittedName>
        <fullName evidence="3">Uncharacterized protein</fullName>
    </submittedName>
</protein>
<comment type="caution">
    <text evidence="3">The sequence shown here is derived from an EMBL/GenBank/DDBJ whole genome shotgun (WGS) entry which is preliminary data.</text>
</comment>
<name>A0ABQ5A9A1_9ASTR</name>
<dbReference type="Proteomes" id="UP001151760">
    <property type="component" value="Unassembled WGS sequence"/>
</dbReference>
<dbReference type="EMBL" id="BQNB010011985">
    <property type="protein sequence ID" value="GJS97705.1"/>
    <property type="molecule type" value="Genomic_DNA"/>
</dbReference>
<feature type="region of interest" description="Disordered" evidence="2">
    <location>
        <begin position="250"/>
        <end position="292"/>
    </location>
</feature>
<evidence type="ECO:0000313" key="3">
    <source>
        <dbReference type="EMBL" id="GJS97705.1"/>
    </source>
</evidence>
<keyword evidence="4" id="KW-1185">Reference proteome</keyword>
<feature type="compositionally biased region" description="Polar residues" evidence="2">
    <location>
        <begin position="251"/>
        <end position="265"/>
    </location>
</feature>
<organism evidence="3 4">
    <name type="scientific">Tanacetum coccineum</name>
    <dbReference type="NCBI Taxonomy" id="301880"/>
    <lineage>
        <taxon>Eukaryota</taxon>
        <taxon>Viridiplantae</taxon>
        <taxon>Streptophyta</taxon>
        <taxon>Embryophyta</taxon>
        <taxon>Tracheophyta</taxon>
        <taxon>Spermatophyta</taxon>
        <taxon>Magnoliopsida</taxon>
        <taxon>eudicotyledons</taxon>
        <taxon>Gunneridae</taxon>
        <taxon>Pentapetalae</taxon>
        <taxon>asterids</taxon>
        <taxon>campanulids</taxon>
        <taxon>Asterales</taxon>
        <taxon>Asteraceae</taxon>
        <taxon>Asteroideae</taxon>
        <taxon>Anthemideae</taxon>
        <taxon>Anthemidinae</taxon>
        <taxon>Tanacetum</taxon>
    </lineage>
</organism>
<evidence type="ECO:0000313" key="4">
    <source>
        <dbReference type="Proteomes" id="UP001151760"/>
    </source>
</evidence>
<accession>A0ABQ5A9A1</accession>
<sequence length="423" mass="48414">MISPKPDSFYHTEHKMALGYQNPFYLKQAQKMKQSLYNGKVLLDKHDPPAVYDSEDTLQLAQESRLKMKQLNKEIKPANYAKVNNFQKFLFLKRPSQEKRMSLNVNNWSSPVHIEIQKIFKEEIASIINQVYVLEYEKIRLLRAVVSQDVMYIVQNISVVDTLNLQTKLEAYNDIQHQIERLQAQLEDLKGKSMNTQCVSNTLDPLSQKLDDENVSLEVDNVVPNKHVKASVRTKSITISQPYVITKKDVNSNTNGLSSTRVESTTKTRRPQPRSNTKNDRVPSASKTSCLNNNEVVVEEHHRNLLSLNNQKHMSSECNNIKLAIRNDKSELVCASCKKCLITANHDVLKKDLLHLGRANLELSLGGLQNFDLSGNIIESRNSECYQNLFIVHRLGLLQAYDQESKAAHQLHLEVYGNCSLWE</sequence>
<keyword evidence="1" id="KW-0175">Coiled coil</keyword>
<proteinExistence type="predicted"/>
<evidence type="ECO:0000256" key="2">
    <source>
        <dbReference type="SAM" id="MobiDB-lite"/>
    </source>
</evidence>
<feature type="coiled-coil region" evidence="1">
    <location>
        <begin position="165"/>
        <end position="199"/>
    </location>
</feature>